<organism evidence="2 3">
    <name type="scientific">Rhizoctonia solani</name>
    <dbReference type="NCBI Taxonomy" id="456999"/>
    <lineage>
        <taxon>Eukaryota</taxon>
        <taxon>Fungi</taxon>
        <taxon>Dikarya</taxon>
        <taxon>Basidiomycota</taxon>
        <taxon>Agaricomycotina</taxon>
        <taxon>Agaricomycetes</taxon>
        <taxon>Cantharellales</taxon>
        <taxon>Ceratobasidiaceae</taxon>
        <taxon>Rhizoctonia</taxon>
    </lineage>
</organism>
<name>A0A8H3DUA0_9AGAM</name>
<feature type="compositionally biased region" description="Polar residues" evidence="1">
    <location>
        <begin position="1"/>
        <end position="14"/>
    </location>
</feature>
<dbReference type="EMBL" id="CAJNJQ010000451">
    <property type="protein sequence ID" value="CAE7079299.1"/>
    <property type="molecule type" value="Genomic_DNA"/>
</dbReference>
<evidence type="ECO:0000313" key="3">
    <source>
        <dbReference type="Proteomes" id="UP000663827"/>
    </source>
</evidence>
<evidence type="ECO:0000313" key="2">
    <source>
        <dbReference type="EMBL" id="CAE7079299.1"/>
    </source>
</evidence>
<feature type="region of interest" description="Disordered" evidence="1">
    <location>
        <begin position="66"/>
        <end position="86"/>
    </location>
</feature>
<gene>
    <name evidence="2" type="ORF">RDB_LOCUS22369</name>
</gene>
<comment type="caution">
    <text evidence="2">The sequence shown here is derived from an EMBL/GenBank/DDBJ whole genome shotgun (WGS) entry which is preliminary data.</text>
</comment>
<feature type="region of interest" description="Disordered" evidence="1">
    <location>
        <begin position="1"/>
        <end position="22"/>
    </location>
</feature>
<dbReference type="Proteomes" id="UP000663827">
    <property type="component" value="Unassembled WGS sequence"/>
</dbReference>
<accession>A0A8H3DUA0</accession>
<protein>
    <recommendedName>
        <fullName evidence="4">BTB domain-containing protein</fullName>
    </recommendedName>
</protein>
<reference evidence="2" key="1">
    <citation type="submission" date="2021-01" db="EMBL/GenBank/DDBJ databases">
        <authorList>
            <person name="Kaushik A."/>
        </authorList>
    </citation>
    <scope>NUCLEOTIDE SEQUENCE</scope>
    <source>
        <strain evidence="2">AG5</strain>
    </source>
</reference>
<evidence type="ECO:0008006" key="4">
    <source>
        <dbReference type="Google" id="ProtNLM"/>
    </source>
</evidence>
<dbReference type="AlphaFoldDB" id="A0A8H3DUA0"/>
<sequence length="136" mass="15475">MYPFNASNLNNSRPTYIKAEPTDHNYPRDPKYYYPDGNAVFLVEGILFKLHASLVLGVDLGRTRTSEGHTQRYPTEATNLPDEVTDSSDTSPIAILNVTSLQFHRFLFTVFGLPSDPEYLAFLTDPRDPKKHNRDL</sequence>
<evidence type="ECO:0000256" key="1">
    <source>
        <dbReference type="SAM" id="MobiDB-lite"/>
    </source>
</evidence>
<proteinExistence type="predicted"/>